<dbReference type="Pfam" id="PF01352">
    <property type="entry name" value="KRAB"/>
    <property type="match status" value="1"/>
</dbReference>
<dbReference type="Ensembl" id="ENSLLET00000030595.1">
    <property type="protein sequence ID" value="ENSLLEP00000029457.1"/>
    <property type="gene ID" value="ENSLLEG00000018638.1"/>
</dbReference>
<dbReference type="PANTHER" id="PTHR23232">
    <property type="entry name" value="KRAB DOMAIN C2H2 ZINC FINGER"/>
    <property type="match status" value="1"/>
</dbReference>
<sequence length="71" mass="8408">MSLRFEDVAVFFSQEEWDCLKEEEKELYRNVMMENYQNLCSLGNSQSHVHTLHLYTDRTATYSLHEGTNST</sequence>
<accession>A0A8C5PYU5</accession>
<dbReference type="Proteomes" id="UP000694569">
    <property type="component" value="Unplaced"/>
</dbReference>
<proteinExistence type="predicted"/>
<protein>
    <recommendedName>
        <fullName evidence="1">KRAB domain-containing protein</fullName>
    </recommendedName>
</protein>
<dbReference type="AlphaFoldDB" id="A0A8C5PYU5"/>
<dbReference type="OrthoDB" id="9836105at2759"/>
<name>A0A8C5PYU5_9ANUR</name>
<feature type="domain" description="KRAB" evidence="1">
    <location>
        <begin position="3"/>
        <end position="71"/>
    </location>
</feature>
<evidence type="ECO:0000313" key="2">
    <source>
        <dbReference type="Ensembl" id="ENSLLEP00000029457.1"/>
    </source>
</evidence>
<dbReference type="SMART" id="SM00349">
    <property type="entry name" value="KRAB"/>
    <property type="match status" value="1"/>
</dbReference>
<evidence type="ECO:0000259" key="1">
    <source>
        <dbReference type="PROSITE" id="PS50805"/>
    </source>
</evidence>
<dbReference type="InterPro" id="IPR050169">
    <property type="entry name" value="Krueppel_C2H2_ZnF"/>
</dbReference>
<dbReference type="PROSITE" id="PS50805">
    <property type="entry name" value="KRAB"/>
    <property type="match status" value="1"/>
</dbReference>
<dbReference type="InterPro" id="IPR001909">
    <property type="entry name" value="KRAB"/>
</dbReference>
<organism evidence="2 3">
    <name type="scientific">Leptobrachium leishanense</name>
    <name type="common">Leishan spiny toad</name>
    <dbReference type="NCBI Taxonomy" id="445787"/>
    <lineage>
        <taxon>Eukaryota</taxon>
        <taxon>Metazoa</taxon>
        <taxon>Chordata</taxon>
        <taxon>Craniata</taxon>
        <taxon>Vertebrata</taxon>
        <taxon>Euteleostomi</taxon>
        <taxon>Amphibia</taxon>
        <taxon>Batrachia</taxon>
        <taxon>Anura</taxon>
        <taxon>Pelobatoidea</taxon>
        <taxon>Megophryidae</taxon>
        <taxon>Leptobrachium</taxon>
    </lineage>
</organism>
<dbReference type="InterPro" id="IPR036051">
    <property type="entry name" value="KRAB_dom_sf"/>
</dbReference>
<reference evidence="2" key="2">
    <citation type="submission" date="2025-09" db="UniProtKB">
        <authorList>
            <consortium name="Ensembl"/>
        </authorList>
    </citation>
    <scope>IDENTIFICATION</scope>
</reference>
<dbReference type="Gene3D" id="6.10.140.140">
    <property type="match status" value="1"/>
</dbReference>
<reference evidence="2" key="1">
    <citation type="submission" date="2025-08" db="UniProtKB">
        <authorList>
            <consortium name="Ensembl"/>
        </authorList>
    </citation>
    <scope>IDENTIFICATION</scope>
</reference>
<keyword evidence="3" id="KW-1185">Reference proteome</keyword>
<dbReference type="PANTHER" id="PTHR23232:SF142">
    <property type="entry name" value="GASTRULA ZINC FINGER PROTEIN XLCGF57.1-LIKE-RELATED"/>
    <property type="match status" value="1"/>
</dbReference>
<dbReference type="GO" id="GO:0006355">
    <property type="term" value="P:regulation of DNA-templated transcription"/>
    <property type="evidence" value="ECO:0007669"/>
    <property type="project" value="InterPro"/>
</dbReference>
<dbReference type="CDD" id="cd07765">
    <property type="entry name" value="KRAB_A-box"/>
    <property type="match status" value="1"/>
</dbReference>
<dbReference type="SUPFAM" id="SSF109640">
    <property type="entry name" value="KRAB domain (Kruppel-associated box)"/>
    <property type="match status" value="1"/>
</dbReference>
<dbReference type="GeneTree" id="ENSGT01010000228646"/>
<evidence type="ECO:0000313" key="3">
    <source>
        <dbReference type="Proteomes" id="UP000694569"/>
    </source>
</evidence>